<sequence>MTMSLKPSLTFITLLALLGLSGCDLIGGGDESADSRLSKEAIATRDAAPEDVFKGVLAGESVFLLLHDCEVYRVETGDKGEVRWQSVLAPDFYPMWTACQRQSMSFEKGALTVTLGRMAFGAGGCCATGGTYRSTDGRNWKKIAD</sequence>
<dbReference type="EMBL" id="CP125947">
    <property type="protein sequence ID" value="WHS67675.1"/>
    <property type="molecule type" value="Genomic_DNA"/>
</dbReference>
<proteinExistence type="predicted"/>
<dbReference type="PROSITE" id="PS51257">
    <property type="entry name" value="PROKAR_LIPOPROTEIN"/>
    <property type="match status" value="1"/>
</dbReference>
<keyword evidence="2" id="KW-1185">Reference proteome</keyword>
<evidence type="ECO:0000313" key="1">
    <source>
        <dbReference type="EMBL" id="WHS67675.1"/>
    </source>
</evidence>
<accession>A0ABY8SXA6</accession>
<dbReference type="InterPro" id="IPR036278">
    <property type="entry name" value="Sialidase_sf"/>
</dbReference>
<organism evidence="1 2">
    <name type="scientific">Comamonas resistens</name>
    <dbReference type="NCBI Taxonomy" id="3046670"/>
    <lineage>
        <taxon>Bacteria</taxon>
        <taxon>Pseudomonadati</taxon>
        <taxon>Pseudomonadota</taxon>
        <taxon>Betaproteobacteria</taxon>
        <taxon>Burkholderiales</taxon>
        <taxon>Comamonadaceae</taxon>
        <taxon>Comamonas</taxon>
    </lineage>
</organism>
<gene>
    <name evidence="1" type="ORF">QMY55_11410</name>
</gene>
<evidence type="ECO:0000313" key="2">
    <source>
        <dbReference type="Proteomes" id="UP001240697"/>
    </source>
</evidence>
<dbReference type="Proteomes" id="UP001240697">
    <property type="component" value="Chromosome"/>
</dbReference>
<name>A0ABY8SXA6_9BURK</name>
<dbReference type="RefSeq" id="WP_283488702.1">
    <property type="nucleotide sequence ID" value="NZ_CP125947.1"/>
</dbReference>
<reference evidence="1 2" key="1">
    <citation type="submission" date="2023-05" db="EMBL/GenBank/DDBJ databases">
        <authorList>
            <person name="Yin Y."/>
            <person name="Lu Z."/>
        </authorList>
    </citation>
    <scope>NUCLEOTIDE SEQUENCE [LARGE SCALE GENOMIC DNA]</scope>
    <source>
        <strain evidence="1 2">ZM22</strain>
    </source>
</reference>
<dbReference type="SUPFAM" id="SSF50939">
    <property type="entry name" value="Sialidases"/>
    <property type="match status" value="1"/>
</dbReference>
<protein>
    <submittedName>
        <fullName evidence="1">Uncharacterized protein</fullName>
    </submittedName>
</protein>